<evidence type="ECO:0000313" key="3">
    <source>
        <dbReference type="Proteomes" id="UP000599437"/>
    </source>
</evidence>
<dbReference type="Proteomes" id="UP000599437">
    <property type="component" value="Unassembled WGS sequence"/>
</dbReference>
<protein>
    <submittedName>
        <fullName evidence="2">Uncharacterized protein</fullName>
    </submittedName>
</protein>
<comment type="caution">
    <text evidence="2">The sequence shown here is derived from an EMBL/GenBank/DDBJ whole genome shotgun (WGS) entry which is preliminary data.</text>
</comment>
<feature type="region of interest" description="Disordered" evidence="1">
    <location>
        <begin position="36"/>
        <end position="56"/>
    </location>
</feature>
<feature type="compositionally biased region" description="Basic and acidic residues" evidence="1">
    <location>
        <begin position="36"/>
        <end position="50"/>
    </location>
</feature>
<reference evidence="3" key="1">
    <citation type="journal article" date="2019" name="Int. J. Syst. Evol. Microbiol.">
        <title>The Global Catalogue of Microorganisms (GCM) 10K type strain sequencing project: providing services to taxonomists for standard genome sequencing and annotation.</title>
        <authorList>
            <consortium name="The Broad Institute Genomics Platform"/>
            <consortium name="The Broad Institute Genome Sequencing Center for Infectious Disease"/>
            <person name="Wu L."/>
            <person name="Ma J."/>
        </authorList>
    </citation>
    <scope>NUCLEOTIDE SEQUENCE [LARGE SCALE GENOMIC DNA]</scope>
    <source>
        <strain evidence="3">JCM 4737</strain>
    </source>
</reference>
<sequence>MGACQVRPLGIHPRMADVVDADELLRRIRRARDWAAQEEQHWRGESDRAQTSEAAHQPPLEAAILHSAYEAVRKVLDEVVDPGANRTADEDS</sequence>
<keyword evidence="3" id="KW-1185">Reference proteome</keyword>
<organism evidence="2 3">
    <name type="scientific">Streptomyces chryseus</name>
    <dbReference type="NCBI Taxonomy" id="68186"/>
    <lineage>
        <taxon>Bacteria</taxon>
        <taxon>Bacillati</taxon>
        <taxon>Actinomycetota</taxon>
        <taxon>Actinomycetes</taxon>
        <taxon>Kitasatosporales</taxon>
        <taxon>Streptomycetaceae</taxon>
        <taxon>Streptomyces</taxon>
    </lineage>
</organism>
<gene>
    <name evidence="2" type="ORF">GCM10010346_30590</name>
</gene>
<proteinExistence type="predicted"/>
<evidence type="ECO:0000256" key="1">
    <source>
        <dbReference type="SAM" id="MobiDB-lite"/>
    </source>
</evidence>
<evidence type="ECO:0000313" key="2">
    <source>
        <dbReference type="EMBL" id="GHB05445.1"/>
    </source>
</evidence>
<accession>A0ABQ3DMB4</accession>
<dbReference type="EMBL" id="BMVO01000008">
    <property type="protein sequence ID" value="GHB05445.1"/>
    <property type="molecule type" value="Genomic_DNA"/>
</dbReference>
<name>A0ABQ3DMB4_9ACTN</name>